<dbReference type="InterPro" id="IPR001370">
    <property type="entry name" value="BIR_rpt"/>
</dbReference>
<dbReference type="GO" id="GO:0006915">
    <property type="term" value="P:apoptotic process"/>
    <property type="evidence" value="ECO:0007669"/>
    <property type="project" value="UniProtKB-KW"/>
</dbReference>
<dbReference type="GO" id="GO:0043027">
    <property type="term" value="F:cysteine-type endopeptidase inhibitor activity involved in apoptotic process"/>
    <property type="evidence" value="ECO:0007669"/>
    <property type="project" value="UniProtKB-ARBA"/>
</dbReference>
<evidence type="ECO:0000256" key="1">
    <source>
        <dbReference type="ARBA" id="ARBA00006672"/>
    </source>
</evidence>
<feature type="region of interest" description="Disordered" evidence="7">
    <location>
        <begin position="382"/>
        <end position="402"/>
    </location>
</feature>
<dbReference type="Gene3D" id="1.10.1170.10">
    <property type="entry name" value="Inhibitor Of Apoptosis Protein (2mihbC-IAP-1), Chain A"/>
    <property type="match status" value="3"/>
</dbReference>
<evidence type="ECO:0000313" key="9">
    <source>
        <dbReference type="EMBL" id="CDW17805.1"/>
    </source>
</evidence>
<keyword evidence="5" id="KW-0862">Zinc</keyword>
<evidence type="ECO:0000259" key="8">
    <source>
        <dbReference type="PROSITE" id="PS50089"/>
    </source>
</evidence>
<keyword evidence="3" id="KW-0479">Metal-binding</keyword>
<dbReference type="Gene3D" id="3.30.40.10">
    <property type="entry name" value="Zinc/RING finger domain, C3HC4 (zinc finger)"/>
    <property type="match status" value="1"/>
</dbReference>
<evidence type="ECO:0000256" key="3">
    <source>
        <dbReference type="ARBA" id="ARBA00022723"/>
    </source>
</evidence>
<dbReference type="FunFam" id="1.10.1170.10:FF:000002">
    <property type="entry name" value="Baculoviral IAP repeat containing 7"/>
    <property type="match status" value="1"/>
</dbReference>
<feature type="compositionally biased region" description="Basic and acidic residues" evidence="7">
    <location>
        <begin position="241"/>
        <end position="254"/>
    </location>
</feature>
<organism evidence="9">
    <name type="scientific">Lepeophtheirus salmonis</name>
    <name type="common">Salmon louse</name>
    <name type="synonym">Caligus salmonis</name>
    <dbReference type="NCBI Taxonomy" id="72036"/>
    <lineage>
        <taxon>Eukaryota</taxon>
        <taxon>Metazoa</taxon>
        <taxon>Ecdysozoa</taxon>
        <taxon>Arthropoda</taxon>
        <taxon>Crustacea</taxon>
        <taxon>Multicrustacea</taxon>
        <taxon>Hexanauplia</taxon>
        <taxon>Copepoda</taxon>
        <taxon>Siphonostomatoida</taxon>
        <taxon>Caligidae</taxon>
        <taxon>Lepeophtheirus</taxon>
    </lineage>
</organism>
<dbReference type="GO" id="GO:0031625">
    <property type="term" value="F:ubiquitin protein ligase binding"/>
    <property type="evidence" value="ECO:0007669"/>
    <property type="project" value="UniProtKB-ARBA"/>
</dbReference>
<evidence type="ECO:0000256" key="6">
    <source>
        <dbReference type="PROSITE-ProRule" id="PRU00175"/>
    </source>
</evidence>
<dbReference type="PANTHER" id="PTHR10044">
    <property type="entry name" value="INHIBITOR OF APOPTOSIS"/>
    <property type="match status" value="1"/>
</dbReference>
<dbReference type="OrthoDB" id="6381071at2759"/>
<sequence>MTKQDVNMTNPMRYEEMRLSTFKNWPSNAKVEARKIAKAGFFHTGNESEVQCSWCNVLISQWEYGDQVMAKHRYANSNCPFILNISDNVPMILNSSTSDSETNNNDEVDIPPQLLRIRSYSPQRIESFKSETSRFSTFEDWPLSYIDPSALARSGFIYSGRGDCVRCVFCGEYVGDWDRNDDPEEEHRNLFSHCPFVRGLEVGNIPISRRPFSSSPSSTDFFLSARSSAPSLLVEGNRGYDEVGMRPQRPDNERPYGGTNNSNKVLKIKENPKSNSEESIGIIKHTGPVHPKYSTVESRLRTFAEWPPALVPRPKELSDAGFYYIGLSDQVKCFSCDGGLRNWTPQDDPWTEHARWFSKCGFVRLIKGDEFIQECIVKKPTTESDPLTEQESGSGGDGEDEKITNLMSTSIVNEVLSMGIDPNKVKSALKKKVSETGIGFSTSSQLMDAAFGVKRCDGTSTNELAAERVPKTNVIIPPSTETTSSISTTVAIPPVNNLSISPKLEENAEVGSDLESENRMLKEQRQCKICMDNEIGVVFLPCGHLICCTSCAPALQDCPLCRTSIKGTVKTYMS</sequence>
<dbReference type="GO" id="GO:0051726">
    <property type="term" value="P:regulation of cell cycle"/>
    <property type="evidence" value="ECO:0007669"/>
    <property type="project" value="TreeGrafter"/>
</dbReference>
<dbReference type="Pfam" id="PF13920">
    <property type="entry name" value="zf-C3HC4_3"/>
    <property type="match status" value="1"/>
</dbReference>
<dbReference type="GO" id="GO:0008270">
    <property type="term" value="F:zinc ion binding"/>
    <property type="evidence" value="ECO:0007669"/>
    <property type="project" value="UniProtKB-KW"/>
</dbReference>
<dbReference type="GO" id="GO:0005634">
    <property type="term" value="C:nucleus"/>
    <property type="evidence" value="ECO:0007669"/>
    <property type="project" value="TreeGrafter"/>
</dbReference>
<proteinExistence type="inferred from homology"/>
<dbReference type="GO" id="GO:0089720">
    <property type="term" value="F:caspase binding"/>
    <property type="evidence" value="ECO:0007669"/>
    <property type="project" value="UniProtKB-ARBA"/>
</dbReference>
<dbReference type="PANTHER" id="PTHR10044:SF139">
    <property type="entry name" value="DEATH-ASSOCIATED INHIBITOR OF APOPTOSIS 2"/>
    <property type="match status" value="1"/>
</dbReference>
<protein>
    <submittedName>
        <fullName evidence="9">Inhibitor of apoptosis 2 [Tribolium castaneum]</fullName>
    </submittedName>
</protein>
<dbReference type="CDD" id="cd16713">
    <property type="entry name" value="RING-HC_BIRC2_3_7"/>
    <property type="match status" value="1"/>
</dbReference>
<evidence type="ECO:0000256" key="7">
    <source>
        <dbReference type="SAM" id="MobiDB-lite"/>
    </source>
</evidence>
<dbReference type="GO" id="GO:0005829">
    <property type="term" value="C:cytosol"/>
    <property type="evidence" value="ECO:0007669"/>
    <property type="project" value="UniProtKB-ARBA"/>
</dbReference>
<feature type="domain" description="RING-type" evidence="8">
    <location>
        <begin position="527"/>
        <end position="562"/>
    </location>
</feature>
<dbReference type="PROSITE" id="PS50089">
    <property type="entry name" value="ZF_RING_2"/>
    <property type="match status" value="1"/>
</dbReference>
<dbReference type="EMBL" id="HACA01000444">
    <property type="protein sequence ID" value="CDW17805.1"/>
    <property type="molecule type" value="Transcribed_RNA"/>
</dbReference>
<dbReference type="InterPro" id="IPR013083">
    <property type="entry name" value="Znf_RING/FYVE/PHD"/>
</dbReference>
<dbReference type="FunFam" id="3.30.40.10:FF:000184">
    <property type="entry name" value="Baculoviral IAP repeat containing 2"/>
    <property type="match status" value="1"/>
</dbReference>
<dbReference type="PROSITE" id="PS50143">
    <property type="entry name" value="BIR_REPEAT_2"/>
    <property type="match status" value="3"/>
</dbReference>
<dbReference type="Gene3D" id="1.10.8.10">
    <property type="entry name" value="DNA helicase RuvA subunit, C-terminal domain"/>
    <property type="match status" value="1"/>
</dbReference>
<dbReference type="InterPro" id="IPR050784">
    <property type="entry name" value="IAP"/>
</dbReference>
<dbReference type="GO" id="GO:0061630">
    <property type="term" value="F:ubiquitin protein ligase activity"/>
    <property type="evidence" value="ECO:0007669"/>
    <property type="project" value="UniProtKB-ARBA"/>
</dbReference>
<evidence type="ECO:0000256" key="4">
    <source>
        <dbReference type="ARBA" id="ARBA00022771"/>
    </source>
</evidence>
<dbReference type="GO" id="GO:0004869">
    <property type="term" value="F:cysteine-type endopeptidase inhibitor activity"/>
    <property type="evidence" value="ECO:0007669"/>
    <property type="project" value="UniProtKB-ARBA"/>
</dbReference>
<dbReference type="PROSITE" id="PS01282">
    <property type="entry name" value="BIR_REPEAT_1"/>
    <property type="match status" value="3"/>
</dbReference>
<evidence type="ECO:0000256" key="2">
    <source>
        <dbReference type="ARBA" id="ARBA00022703"/>
    </source>
</evidence>
<dbReference type="InterPro" id="IPR001841">
    <property type="entry name" value="Znf_RING"/>
</dbReference>
<reference evidence="9" key="1">
    <citation type="submission" date="2014-05" db="EMBL/GenBank/DDBJ databases">
        <authorList>
            <person name="Chronopoulou M."/>
        </authorList>
    </citation>
    <scope>NUCLEOTIDE SEQUENCE</scope>
    <source>
        <tissue evidence="9">Whole organism</tissue>
    </source>
</reference>
<keyword evidence="4 6" id="KW-0863">Zinc-finger</keyword>
<dbReference type="SMART" id="SM00184">
    <property type="entry name" value="RING"/>
    <property type="match status" value="1"/>
</dbReference>
<gene>
    <name evidence="9" type="primary">Tiap2</name>
</gene>
<dbReference type="GO" id="GO:0048471">
    <property type="term" value="C:perinuclear region of cytoplasm"/>
    <property type="evidence" value="ECO:0007669"/>
    <property type="project" value="UniProtKB-ARBA"/>
</dbReference>
<dbReference type="SMART" id="SM00238">
    <property type="entry name" value="BIR"/>
    <property type="match status" value="3"/>
</dbReference>
<evidence type="ECO:0000256" key="5">
    <source>
        <dbReference type="ARBA" id="ARBA00022833"/>
    </source>
</evidence>
<dbReference type="CDD" id="cd00022">
    <property type="entry name" value="BIR"/>
    <property type="match status" value="3"/>
</dbReference>
<dbReference type="GO" id="GO:0070936">
    <property type="term" value="P:protein K48-linked ubiquitination"/>
    <property type="evidence" value="ECO:0007669"/>
    <property type="project" value="UniProtKB-ARBA"/>
</dbReference>
<dbReference type="FunFam" id="1.10.1170.10:FF:000003">
    <property type="entry name" value="E3 ubiquitin-protein ligase XIAP"/>
    <property type="match status" value="1"/>
</dbReference>
<feature type="region of interest" description="Disordered" evidence="7">
    <location>
        <begin position="241"/>
        <end position="265"/>
    </location>
</feature>
<name>A0A0K2SWB7_LEPSM</name>
<dbReference type="SUPFAM" id="SSF57924">
    <property type="entry name" value="Inhibitor of apoptosis (IAP) repeat"/>
    <property type="match status" value="3"/>
</dbReference>
<accession>A0A0K2SWB7</accession>
<comment type="similarity">
    <text evidence="1">Belongs to the IAP family.</text>
</comment>
<dbReference type="Pfam" id="PF00653">
    <property type="entry name" value="BIR"/>
    <property type="match status" value="3"/>
</dbReference>
<keyword evidence="2" id="KW-0053">Apoptosis</keyword>
<dbReference type="AlphaFoldDB" id="A0A0K2SWB7"/>